<dbReference type="AlphaFoldDB" id="A0AAN4Z6U2"/>
<keyword evidence="1" id="KW-1133">Transmembrane helix</keyword>
<keyword evidence="1" id="KW-0812">Transmembrane</keyword>
<dbReference type="Proteomes" id="UP001328107">
    <property type="component" value="Unassembled WGS sequence"/>
</dbReference>
<sequence length="70" mass="7874">DDSDIPRRVIVMINLTLLVFEVCLVFIACKQERAVLITPVLVYTVVNMLAAVIFIVLYTITLFTITSDRG</sequence>
<dbReference type="EMBL" id="BTRK01000002">
    <property type="protein sequence ID" value="GMR35438.1"/>
    <property type="molecule type" value="Genomic_DNA"/>
</dbReference>
<evidence type="ECO:0000313" key="2">
    <source>
        <dbReference type="EMBL" id="GMR35438.1"/>
    </source>
</evidence>
<feature type="transmembrane region" description="Helical" evidence="1">
    <location>
        <begin position="40"/>
        <end position="65"/>
    </location>
</feature>
<keyword evidence="1" id="KW-0472">Membrane</keyword>
<protein>
    <submittedName>
        <fullName evidence="2">Uncharacterized protein</fullName>
    </submittedName>
</protein>
<keyword evidence="3" id="KW-1185">Reference proteome</keyword>
<reference evidence="3" key="1">
    <citation type="submission" date="2022-10" db="EMBL/GenBank/DDBJ databases">
        <title>Genome assembly of Pristionchus species.</title>
        <authorList>
            <person name="Yoshida K."/>
            <person name="Sommer R.J."/>
        </authorList>
    </citation>
    <scope>NUCLEOTIDE SEQUENCE [LARGE SCALE GENOMIC DNA]</scope>
    <source>
        <strain evidence="3">RS5460</strain>
    </source>
</reference>
<organism evidence="2 3">
    <name type="scientific">Pristionchus mayeri</name>
    <dbReference type="NCBI Taxonomy" id="1317129"/>
    <lineage>
        <taxon>Eukaryota</taxon>
        <taxon>Metazoa</taxon>
        <taxon>Ecdysozoa</taxon>
        <taxon>Nematoda</taxon>
        <taxon>Chromadorea</taxon>
        <taxon>Rhabditida</taxon>
        <taxon>Rhabditina</taxon>
        <taxon>Diplogasteromorpha</taxon>
        <taxon>Diplogasteroidea</taxon>
        <taxon>Neodiplogasteridae</taxon>
        <taxon>Pristionchus</taxon>
    </lineage>
</organism>
<feature type="non-terminal residue" evidence="2">
    <location>
        <position position="1"/>
    </location>
</feature>
<evidence type="ECO:0000313" key="3">
    <source>
        <dbReference type="Proteomes" id="UP001328107"/>
    </source>
</evidence>
<proteinExistence type="predicted"/>
<name>A0AAN4Z6U2_9BILA</name>
<feature type="non-terminal residue" evidence="2">
    <location>
        <position position="70"/>
    </location>
</feature>
<accession>A0AAN4Z6U2</accession>
<gene>
    <name evidence="2" type="ORF">PMAYCL1PPCAC_05633</name>
</gene>
<feature type="transmembrane region" description="Helical" evidence="1">
    <location>
        <begin position="9"/>
        <end position="28"/>
    </location>
</feature>
<comment type="caution">
    <text evidence="2">The sequence shown here is derived from an EMBL/GenBank/DDBJ whole genome shotgun (WGS) entry which is preliminary data.</text>
</comment>
<evidence type="ECO:0000256" key="1">
    <source>
        <dbReference type="SAM" id="Phobius"/>
    </source>
</evidence>